<keyword evidence="3" id="KW-1185">Reference proteome</keyword>
<sequence>MIFIFFLVSSRSSLNLNLYKPTFAAFVDIDISSGSISLRSLIDGSVVESFGAGGRTCILSRVYPSIASEKDAHLFVFNNGATDIKVSHLAAWEMKKPLMNGA</sequence>
<accession>A0AAV5EDN3</accession>
<dbReference type="EMBL" id="BQKI01000075">
    <property type="protein sequence ID" value="GJN21219.1"/>
    <property type="molecule type" value="Genomic_DNA"/>
</dbReference>
<gene>
    <name evidence="2" type="primary">gb08680</name>
    <name evidence="2" type="ORF">PR202_gb08680</name>
</gene>
<reference evidence="2" key="1">
    <citation type="journal article" date="2018" name="DNA Res.">
        <title>Multiple hybrid de novo genome assembly of finger millet, an orphan allotetraploid crop.</title>
        <authorList>
            <person name="Hatakeyama M."/>
            <person name="Aluri S."/>
            <person name="Balachadran M.T."/>
            <person name="Sivarajan S.R."/>
            <person name="Patrignani A."/>
            <person name="Gruter S."/>
            <person name="Poveda L."/>
            <person name="Shimizu-Inatsugi R."/>
            <person name="Baeten J."/>
            <person name="Francoijs K.J."/>
            <person name="Nataraja K.N."/>
            <person name="Reddy Y.A.N."/>
            <person name="Phadnis S."/>
            <person name="Ravikumar R.L."/>
            <person name="Schlapbach R."/>
            <person name="Sreeman S.M."/>
            <person name="Shimizu K.K."/>
        </authorList>
    </citation>
    <scope>NUCLEOTIDE SEQUENCE</scope>
</reference>
<comment type="caution">
    <text evidence="2">The sequence shown here is derived from an EMBL/GenBank/DDBJ whole genome shotgun (WGS) entry which is preliminary data.</text>
</comment>
<dbReference type="Proteomes" id="UP001054889">
    <property type="component" value="Unassembled WGS sequence"/>
</dbReference>
<dbReference type="InterPro" id="IPR013320">
    <property type="entry name" value="ConA-like_dom_sf"/>
</dbReference>
<feature type="domain" description="Glycosyl hydrolase family 32 C-terminal" evidence="1">
    <location>
        <begin position="27"/>
        <end position="93"/>
    </location>
</feature>
<reference evidence="2" key="2">
    <citation type="submission" date="2021-12" db="EMBL/GenBank/DDBJ databases">
        <title>Resequencing data analysis of finger millet.</title>
        <authorList>
            <person name="Hatakeyama M."/>
            <person name="Aluri S."/>
            <person name="Balachadran M.T."/>
            <person name="Sivarajan S.R."/>
            <person name="Poveda L."/>
            <person name="Shimizu-Inatsugi R."/>
            <person name="Schlapbach R."/>
            <person name="Sreeman S.M."/>
            <person name="Shimizu K.K."/>
        </authorList>
    </citation>
    <scope>NUCLEOTIDE SEQUENCE</scope>
</reference>
<evidence type="ECO:0000313" key="3">
    <source>
        <dbReference type="Proteomes" id="UP001054889"/>
    </source>
</evidence>
<dbReference type="InterPro" id="IPR050551">
    <property type="entry name" value="Fructan_Metab_Enzymes"/>
</dbReference>
<dbReference type="SUPFAM" id="SSF49899">
    <property type="entry name" value="Concanavalin A-like lectins/glucanases"/>
    <property type="match status" value="1"/>
</dbReference>
<dbReference type="InterPro" id="IPR013189">
    <property type="entry name" value="Glyco_hydro_32_C"/>
</dbReference>
<dbReference type="Pfam" id="PF08244">
    <property type="entry name" value="Glyco_hydro_32C"/>
    <property type="match status" value="1"/>
</dbReference>
<proteinExistence type="predicted"/>
<protein>
    <recommendedName>
        <fullName evidence="1">Glycosyl hydrolase family 32 C-terminal domain-containing protein</fullName>
    </recommendedName>
</protein>
<evidence type="ECO:0000313" key="2">
    <source>
        <dbReference type="EMBL" id="GJN21219.1"/>
    </source>
</evidence>
<dbReference type="PANTHER" id="PTHR31953">
    <property type="entry name" value="BETA-FRUCTOFURANOSIDASE, INSOLUBLE ISOENZYME CWINV1-RELATED"/>
    <property type="match status" value="1"/>
</dbReference>
<dbReference type="Gene3D" id="2.60.120.560">
    <property type="entry name" value="Exo-inulinase, domain 1"/>
    <property type="match status" value="1"/>
</dbReference>
<evidence type="ECO:0000259" key="1">
    <source>
        <dbReference type="Pfam" id="PF08244"/>
    </source>
</evidence>
<dbReference type="AlphaFoldDB" id="A0AAV5EDN3"/>
<name>A0AAV5EDN3_ELECO</name>
<organism evidence="2 3">
    <name type="scientific">Eleusine coracana subsp. coracana</name>
    <dbReference type="NCBI Taxonomy" id="191504"/>
    <lineage>
        <taxon>Eukaryota</taxon>
        <taxon>Viridiplantae</taxon>
        <taxon>Streptophyta</taxon>
        <taxon>Embryophyta</taxon>
        <taxon>Tracheophyta</taxon>
        <taxon>Spermatophyta</taxon>
        <taxon>Magnoliopsida</taxon>
        <taxon>Liliopsida</taxon>
        <taxon>Poales</taxon>
        <taxon>Poaceae</taxon>
        <taxon>PACMAD clade</taxon>
        <taxon>Chloridoideae</taxon>
        <taxon>Cynodonteae</taxon>
        <taxon>Eleusininae</taxon>
        <taxon>Eleusine</taxon>
    </lineage>
</organism>